<feature type="transmembrane region" description="Helical" evidence="1">
    <location>
        <begin position="607"/>
        <end position="627"/>
    </location>
</feature>
<name>A0AAE3A5Y6_9FIRM</name>
<dbReference type="RefSeq" id="WP_308458801.1">
    <property type="nucleotide sequence ID" value="NZ_JAJEPS010000002.1"/>
</dbReference>
<feature type="transmembrane region" description="Helical" evidence="1">
    <location>
        <begin position="405"/>
        <end position="433"/>
    </location>
</feature>
<reference evidence="2 3" key="1">
    <citation type="submission" date="2021-10" db="EMBL/GenBank/DDBJ databases">
        <title>Anaerobic single-cell dispensing facilitates the cultivation of human gut bacteria.</title>
        <authorList>
            <person name="Afrizal A."/>
        </authorList>
    </citation>
    <scope>NUCLEOTIDE SEQUENCE [LARGE SCALE GENOMIC DNA]</scope>
    <source>
        <strain evidence="2 3">CLA-AA-H276</strain>
    </source>
</reference>
<keyword evidence="3" id="KW-1185">Reference proteome</keyword>
<proteinExistence type="predicted"/>
<feature type="transmembrane region" description="Helical" evidence="1">
    <location>
        <begin position="372"/>
        <end position="393"/>
    </location>
</feature>
<keyword evidence="1" id="KW-0812">Transmembrane</keyword>
<feature type="transmembrane region" description="Helical" evidence="1">
    <location>
        <begin position="348"/>
        <end position="367"/>
    </location>
</feature>
<sequence length="682" mass="78426">MKFTKKKVTICILLLLPLLLEIFVFNFSAVKGLVADRTETSFTASLSRGIRERDDGRLQCLNGDRCYEELTDFSRNVHNLYVDVGSPDGYVTVEIYGKDEGNARYYLMGTQNIVENVEESKWIDLHFYGQADSIQISFDVIHNGFFWVNEIGVNQAKPWFFHLDRVLLIYAILGILYFLRGKNEKIWGISFEEGCKNKKCIGAVLAVMLILCIGVAGMVQLNTFSPRGGQIHQELTKAIMDGRLYLDEEPPQYLEEMDNPYDFNQREYLQVRHKDQPEYKWDYAYYDGKYYIYFGILPVLLMYLPIYALTGIMLRTDLVVGILSILLIGASFWLVREIFSRWFRSSSYLLYPILSTALFFGTGVMVLMRNPAVYETCIIMGLVSALAGLASWIRAGQGEKLKIRYLLLGSLLIASTAASRPQFLLTMVFGLVLFLPEFVEEKHFRPVKNWKQILSLCIPFIIVAAAAMTYNYVRFQSPFEFGSTYNLTTNDVTHRGWNLARVGNGIYEYLLRPLHVTTQFPFLSFQELETGYIGETVYEPHFGGAIWYNPLIFLIFGGTLFSRKNGAEQKHLSVLKAMVIASVISIVVMIAADTNMGGIVERYQSDFLWLFYIIIILCITTKLNGITDVAQRASFRNKIVVLTLLTIFLNFLLLWIDDIYDVFDNNLTVYTNLKYLFEFWRF</sequence>
<accession>A0AAE3A5Y6</accession>
<protein>
    <submittedName>
        <fullName evidence="2">Uncharacterized protein</fullName>
    </submittedName>
</protein>
<feature type="transmembrane region" description="Helical" evidence="1">
    <location>
        <begin position="574"/>
        <end position="592"/>
    </location>
</feature>
<keyword evidence="1" id="KW-1133">Transmembrane helix</keyword>
<feature type="transmembrane region" description="Helical" evidence="1">
    <location>
        <begin position="290"/>
        <end position="309"/>
    </location>
</feature>
<feature type="transmembrane region" description="Helical" evidence="1">
    <location>
        <begin position="159"/>
        <end position="179"/>
    </location>
</feature>
<dbReference type="AlphaFoldDB" id="A0AAE3A5Y6"/>
<feature type="transmembrane region" description="Helical" evidence="1">
    <location>
        <begin position="545"/>
        <end position="562"/>
    </location>
</feature>
<feature type="transmembrane region" description="Helical" evidence="1">
    <location>
        <begin position="200"/>
        <end position="219"/>
    </location>
</feature>
<feature type="transmembrane region" description="Helical" evidence="1">
    <location>
        <begin position="639"/>
        <end position="656"/>
    </location>
</feature>
<keyword evidence="1" id="KW-0472">Membrane</keyword>
<evidence type="ECO:0000313" key="3">
    <source>
        <dbReference type="Proteomes" id="UP001198220"/>
    </source>
</evidence>
<dbReference type="Proteomes" id="UP001198220">
    <property type="component" value="Unassembled WGS sequence"/>
</dbReference>
<evidence type="ECO:0000256" key="1">
    <source>
        <dbReference type="SAM" id="Phobius"/>
    </source>
</evidence>
<organism evidence="2 3">
    <name type="scientific">Hominiventricola filiformis</name>
    <dbReference type="NCBI Taxonomy" id="2885352"/>
    <lineage>
        <taxon>Bacteria</taxon>
        <taxon>Bacillati</taxon>
        <taxon>Bacillota</taxon>
        <taxon>Clostridia</taxon>
        <taxon>Lachnospirales</taxon>
        <taxon>Lachnospiraceae</taxon>
        <taxon>Hominiventricola</taxon>
    </lineage>
</organism>
<feature type="transmembrane region" description="Helical" evidence="1">
    <location>
        <begin position="453"/>
        <end position="473"/>
    </location>
</feature>
<dbReference type="EMBL" id="JAJEPS010000002">
    <property type="protein sequence ID" value="MCC2125352.1"/>
    <property type="molecule type" value="Genomic_DNA"/>
</dbReference>
<gene>
    <name evidence="2" type="ORF">LKD36_04065</name>
</gene>
<evidence type="ECO:0000313" key="2">
    <source>
        <dbReference type="EMBL" id="MCC2125352.1"/>
    </source>
</evidence>
<comment type="caution">
    <text evidence="2">The sequence shown here is derived from an EMBL/GenBank/DDBJ whole genome shotgun (WGS) entry which is preliminary data.</text>
</comment>
<feature type="transmembrane region" description="Helical" evidence="1">
    <location>
        <begin position="318"/>
        <end position="336"/>
    </location>
</feature>